<dbReference type="SUPFAM" id="SSF51445">
    <property type="entry name" value="(Trans)glycosidases"/>
    <property type="match status" value="1"/>
</dbReference>
<dbReference type="GO" id="GO:0005975">
    <property type="term" value="P:carbohydrate metabolic process"/>
    <property type="evidence" value="ECO:0007669"/>
    <property type="project" value="InterPro"/>
</dbReference>
<dbReference type="SUPFAM" id="SSF49785">
    <property type="entry name" value="Galactose-binding domain-like"/>
    <property type="match status" value="1"/>
</dbReference>
<dbReference type="InterPro" id="IPR036156">
    <property type="entry name" value="Beta-gal/glucu_dom_sf"/>
</dbReference>
<organism evidence="10 11">
    <name type="scientific">Phenylobacterium montanum</name>
    <dbReference type="NCBI Taxonomy" id="2823693"/>
    <lineage>
        <taxon>Bacteria</taxon>
        <taxon>Pseudomonadati</taxon>
        <taxon>Pseudomonadota</taxon>
        <taxon>Alphaproteobacteria</taxon>
        <taxon>Caulobacterales</taxon>
        <taxon>Caulobacteraceae</taxon>
        <taxon>Phenylobacterium</taxon>
    </lineage>
</organism>
<dbReference type="Pfam" id="PF02837">
    <property type="entry name" value="Glyco_hydro_2_N"/>
    <property type="match status" value="1"/>
</dbReference>
<dbReference type="AlphaFoldDB" id="A0A975IYD2"/>
<dbReference type="InterPro" id="IPR017853">
    <property type="entry name" value="GH"/>
</dbReference>
<reference evidence="10" key="1">
    <citation type="submission" date="2021-04" db="EMBL/GenBank/DDBJ databases">
        <title>The complete genome sequence of Caulobacter sp. S6.</title>
        <authorList>
            <person name="Tang Y."/>
            <person name="Ouyang W."/>
            <person name="Liu Q."/>
            <person name="Huang B."/>
            <person name="Guo Z."/>
            <person name="Lei P."/>
        </authorList>
    </citation>
    <scope>NUCLEOTIDE SEQUENCE</scope>
    <source>
        <strain evidence="10">S6</strain>
    </source>
</reference>
<keyword evidence="11" id="KW-1185">Reference proteome</keyword>
<evidence type="ECO:0000256" key="1">
    <source>
        <dbReference type="ARBA" id="ARBA00007401"/>
    </source>
</evidence>
<evidence type="ECO:0000256" key="4">
    <source>
        <dbReference type="SAM" id="SignalP"/>
    </source>
</evidence>
<feature type="domain" description="Glycosyl hydrolases family 2 sugar binding" evidence="7">
    <location>
        <begin position="29"/>
        <end position="162"/>
    </location>
</feature>
<evidence type="ECO:0000313" key="11">
    <source>
        <dbReference type="Proteomes" id="UP000676409"/>
    </source>
</evidence>
<evidence type="ECO:0000259" key="7">
    <source>
        <dbReference type="Pfam" id="PF02837"/>
    </source>
</evidence>
<dbReference type="InterPro" id="IPR006104">
    <property type="entry name" value="Glyco_hydro_2_N"/>
</dbReference>
<evidence type="ECO:0000256" key="3">
    <source>
        <dbReference type="ARBA" id="ARBA00023295"/>
    </source>
</evidence>
<dbReference type="Gene3D" id="2.60.40.10">
    <property type="entry name" value="Immunoglobulins"/>
    <property type="match status" value="3"/>
</dbReference>
<dbReference type="Pfam" id="PF00703">
    <property type="entry name" value="Glyco_hydro_2"/>
    <property type="match status" value="1"/>
</dbReference>
<evidence type="ECO:0000259" key="5">
    <source>
        <dbReference type="Pfam" id="PF00703"/>
    </source>
</evidence>
<feature type="chain" id="PRO_5037953253" evidence="4">
    <location>
        <begin position="20"/>
        <end position="812"/>
    </location>
</feature>
<dbReference type="GO" id="GO:0004553">
    <property type="term" value="F:hydrolase activity, hydrolyzing O-glycosyl compounds"/>
    <property type="evidence" value="ECO:0007669"/>
    <property type="project" value="InterPro"/>
</dbReference>
<evidence type="ECO:0000256" key="2">
    <source>
        <dbReference type="ARBA" id="ARBA00022801"/>
    </source>
</evidence>
<accession>A0A975IYD2</accession>
<dbReference type="Pfam" id="PF18565">
    <property type="entry name" value="Glyco_hydro2_C5"/>
    <property type="match status" value="1"/>
</dbReference>
<dbReference type="Pfam" id="PF02836">
    <property type="entry name" value="Glyco_hydro_2_C"/>
    <property type="match status" value="1"/>
</dbReference>
<dbReference type="Gene3D" id="2.60.120.260">
    <property type="entry name" value="Galactose-binding domain-like"/>
    <property type="match status" value="1"/>
</dbReference>
<feature type="domain" description="DUF4982" evidence="8">
    <location>
        <begin position="628"/>
        <end position="681"/>
    </location>
</feature>
<evidence type="ECO:0000259" key="6">
    <source>
        <dbReference type="Pfam" id="PF02836"/>
    </source>
</evidence>
<protein>
    <submittedName>
        <fullName evidence="10">DUF4982 domain-containing protein</fullName>
    </submittedName>
</protein>
<dbReference type="PANTHER" id="PTHR42732">
    <property type="entry name" value="BETA-GALACTOSIDASE"/>
    <property type="match status" value="1"/>
</dbReference>
<feature type="domain" description="Glycoside hydrolase family 2 immunoglobulin-like beta-sandwich" evidence="5">
    <location>
        <begin position="193"/>
        <end position="293"/>
    </location>
</feature>
<dbReference type="InterPro" id="IPR006103">
    <property type="entry name" value="Glyco_hydro_2_cat"/>
</dbReference>
<feature type="signal peptide" evidence="4">
    <location>
        <begin position="1"/>
        <end position="19"/>
    </location>
</feature>
<feature type="domain" description="Glycoside hydrolase family 2 catalytic" evidence="6">
    <location>
        <begin position="302"/>
        <end position="474"/>
    </location>
</feature>
<keyword evidence="3" id="KW-0326">Glycosidase</keyword>
<gene>
    <name evidence="10" type="ORF">KCG34_10950</name>
</gene>
<evidence type="ECO:0000259" key="8">
    <source>
        <dbReference type="Pfam" id="PF16355"/>
    </source>
</evidence>
<dbReference type="InterPro" id="IPR040605">
    <property type="entry name" value="Glyco_hydro2_dom5"/>
</dbReference>
<keyword evidence="4" id="KW-0732">Signal</keyword>
<sequence>MRAVSIALASLALALASPAASKTIALTTDWRFFLGDPKLAERPGFDDHEWRRVSVPHDWSIEDPPGQAHPFDKDAPGGASVAYTDGGVGWYRHLVDLPRDVRDRTVLLRFEAVYMDAQIWVNGASVGRHANGYTAFTLDISDKVKPGANTIAVRVHNEQPSSRWYSGSGIIRPARLEILDRVHIDPDGPTISTPSVSSARAEVRARTIIANARKEPAQVRLDSIVIDSQGREVGRGQASATLTAGANTAIDQAVTLDRPALWSPASPALYTLVQDLVVDGALIDRRRTRFGVRSLSFDAERGLLINGEQVRLRGGAIHSDSYMLGGISLPRADERKLELMKAAGYNAIRSAHNPPSAATLEAADRLGMLVIDEAFDAWTVGKKDKDYGRFFKDNWKGDVGSMVAAGRNHPSVIMWSIGNEIPELSQPSGRDTAMALSDLIHQLDPTRPVTSAVNQFAPGTDDFIRALDVVGYNYFPERYAWDHATAPARVMYGSESFSGQAFDYWSAVETMPWVVGDFVWTGFDYLGEASIGWTGFNDHFGIGPYPWQLAMSGEIDATGHLRPSAYYRQVLWKTHLTPTSAFVEWPDALGSMPDKASGGPAALRNWVQDDLVPAWEGFGLPADYMPHKVAVFSENEEVELFVNGRSLGRKPTSKATEYKATFWARFEPGELKAVGYVNGKPASQWVLQTAGALSAVRLAVDRPRIKADGEDLAYVTAELVDAQGRPVWARKNDVGLSFKVLGAGVLAGVGNGDPVALESFQSGKRSTYHGRAVAVVRAGDKPGAVQVEVTGAGLPPATLAIEADPPPPAEDR</sequence>
<dbReference type="Proteomes" id="UP000676409">
    <property type="component" value="Chromosome"/>
</dbReference>
<dbReference type="PRINTS" id="PR00132">
    <property type="entry name" value="GLHYDRLASE2"/>
</dbReference>
<dbReference type="EMBL" id="CP073078">
    <property type="protein sequence ID" value="QUD90331.1"/>
    <property type="molecule type" value="Genomic_DNA"/>
</dbReference>
<proteinExistence type="inferred from homology"/>
<dbReference type="InterPro" id="IPR006101">
    <property type="entry name" value="Glyco_hydro_2"/>
</dbReference>
<dbReference type="PANTHER" id="PTHR42732:SF1">
    <property type="entry name" value="BETA-MANNOSIDASE"/>
    <property type="match status" value="1"/>
</dbReference>
<comment type="similarity">
    <text evidence="1">Belongs to the glycosyl hydrolase 2 family.</text>
</comment>
<evidence type="ECO:0000313" key="10">
    <source>
        <dbReference type="EMBL" id="QUD90331.1"/>
    </source>
</evidence>
<dbReference type="InterPro" id="IPR032311">
    <property type="entry name" value="DUF4982"/>
</dbReference>
<dbReference type="InterPro" id="IPR051913">
    <property type="entry name" value="GH2_Domain-Containing"/>
</dbReference>
<dbReference type="KEGG" id="caul:KCG34_10950"/>
<evidence type="ECO:0000259" key="9">
    <source>
        <dbReference type="Pfam" id="PF18565"/>
    </source>
</evidence>
<dbReference type="InterPro" id="IPR013783">
    <property type="entry name" value="Ig-like_fold"/>
</dbReference>
<feature type="domain" description="Glycoside hydrolase family 2" evidence="9">
    <location>
        <begin position="697"/>
        <end position="799"/>
    </location>
</feature>
<dbReference type="Gene3D" id="3.20.20.80">
    <property type="entry name" value="Glycosidases"/>
    <property type="match status" value="1"/>
</dbReference>
<dbReference type="RefSeq" id="WP_211940382.1">
    <property type="nucleotide sequence ID" value="NZ_CP073078.1"/>
</dbReference>
<dbReference type="InterPro" id="IPR008979">
    <property type="entry name" value="Galactose-bd-like_sf"/>
</dbReference>
<dbReference type="InterPro" id="IPR006102">
    <property type="entry name" value="Ig-like_GH2"/>
</dbReference>
<dbReference type="SUPFAM" id="SSF49303">
    <property type="entry name" value="beta-Galactosidase/glucuronidase domain"/>
    <property type="match status" value="1"/>
</dbReference>
<name>A0A975IYD2_9CAUL</name>
<dbReference type="Pfam" id="PF16355">
    <property type="entry name" value="DUF4982"/>
    <property type="match status" value="1"/>
</dbReference>
<keyword evidence="2" id="KW-0378">Hydrolase</keyword>